<comment type="similarity">
    <text evidence="1">Belongs to the GAMAD family.</text>
</comment>
<dbReference type="GO" id="GO:0005737">
    <property type="term" value="C:cytoplasm"/>
    <property type="evidence" value="ECO:0000318"/>
    <property type="project" value="GO_Central"/>
</dbReference>
<dbReference type="Proteomes" id="UP000001449">
    <property type="component" value="Chromosome 7"/>
</dbReference>
<dbReference type="Pfam" id="PF03259">
    <property type="entry name" value="Robl_LC7"/>
    <property type="match status" value="1"/>
</dbReference>
<feature type="domain" description="Roadblock/LAMTOR2" evidence="2">
    <location>
        <begin position="9"/>
        <end position="104"/>
    </location>
</feature>
<dbReference type="PANTHER" id="PTHR10779">
    <property type="entry name" value="DYNEIN LIGHT CHAIN ROADBLOCK"/>
    <property type="match status" value="1"/>
</dbReference>
<dbReference type="STRING" id="35128.B5YP26"/>
<evidence type="ECO:0000313" key="4">
    <source>
        <dbReference type="Proteomes" id="UP000001449"/>
    </source>
</evidence>
<dbReference type="SMART" id="SM00960">
    <property type="entry name" value="Robl_LC7"/>
    <property type="match status" value="1"/>
</dbReference>
<organism evidence="3 4">
    <name type="scientific">Thalassiosira pseudonana</name>
    <name type="common">Marine diatom</name>
    <name type="synonym">Cyclotella nana</name>
    <dbReference type="NCBI Taxonomy" id="35128"/>
    <lineage>
        <taxon>Eukaryota</taxon>
        <taxon>Sar</taxon>
        <taxon>Stramenopiles</taxon>
        <taxon>Ochrophyta</taxon>
        <taxon>Bacillariophyta</taxon>
        <taxon>Coscinodiscophyceae</taxon>
        <taxon>Thalassiosirophycidae</taxon>
        <taxon>Thalassiosirales</taxon>
        <taxon>Thalassiosiraceae</taxon>
        <taxon>Thalassiosira</taxon>
    </lineage>
</organism>
<dbReference type="GO" id="GO:0005868">
    <property type="term" value="C:cytoplasmic dynein complex"/>
    <property type="evidence" value="ECO:0000318"/>
    <property type="project" value="GO_Central"/>
</dbReference>
<dbReference type="PaxDb" id="35128-Thaps6633"/>
<dbReference type="AlphaFoldDB" id="B5YP26"/>
<gene>
    <name evidence="3" type="ORF">THAPS_6633</name>
</gene>
<evidence type="ECO:0000259" key="2">
    <source>
        <dbReference type="SMART" id="SM00960"/>
    </source>
</evidence>
<dbReference type="GO" id="GO:0007018">
    <property type="term" value="P:microtubule-based movement"/>
    <property type="evidence" value="ECO:0000318"/>
    <property type="project" value="GO_Central"/>
</dbReference>
<sequence length="122" mass="13937">MAHNQVNEIDELLKDLKKTPGFKAYLILNSDGIVIRWDQVGKQMSYQRAVQHAHHITELYIKSKAHVQELFDPQDRHVENVRVRTEEYEMIISSCGAFTLAVFQEDGRKAESALAEAEAVVV</sequence>
<dbReference type="Gene3D" id="3.30.450.30">
    <property type="entry name" value="Dynein light chain 2a, cytoplasmic"/>
    <property type="match status" value="1"/>
</dbReference>
<dbReference type="InParanoid" id="B5YP26"/>
<dbReference type="RefSeq" id="XP_002295665.1">
    <property type="nucleotide sequence ID" value="XM_002295629.1"/>
</dbReference>
<dbReference type="InterPro" id="IPR004942">
    <property type="entry name" value="Roadblock/LAMTOR2_dom"/>
</dbReference>
<dbReference type="FunFam" id="3.30.450.30:FF:000061">
    <property type="entry name" value="Predicted protein"/>
    <property type="match status" value="1"/>
</dbReference>
<dbReference type="GO" id="GO:0045505">
    <property type="term" value="F:dynein intermediate chain binding"/>
    <property type="evidence" value="ECO:0000318"/>
    <property type="project" value="GO_Central"/>
</dbReference>
<evidence type="ECO:0000313" key="3">
    <source>
        <dbReference type="EMBL" id="ACI64382.1"/>
    </source>
</evidence>
<dbReference type="GeneID" id="7450631"/>
<dbReference type="SUPFAM" id="SSF103196">
    <property type="entry name" value="Roadblock/LC7 domain"/>
    <property type="match status" value="1"/>
</dbReference>
<proteinExistence type="inferred from homology"/>
<evidence type="ECO:0000256" key="1">
    <source>
        <dbReference type="ARBA" id="ARBA00007191"/>
    </source>
</evidence>
<dbReference type="KEGG" id="tps:THAPS_6633"/>
<dbReference type="HOGENOM" id="CLU_156218_0_0_1"/>
<dbReference type="eggNOG" id="ENOG502S1ZV">
    <property type="taxonomic scope" value="Eukaryota"/>
</dbReference>
<protein>
    <recommendedName>
        <fullName evidence="2">Roadblock/LAMTOR2 domain-containing protein</fullName>
    </recommendedName>
</protein>
<dbReference type="OMA" id="AVMHAYH"/>
<dbReference type="EMBL" id="CP001160">
    <property type="protein sequence ID" value="ACI64382.1"/>
    <property type="molecule type" value="Genomic_DNA"/>
</dbReference>
<reference evidence="3 4" key="2">
    <citation type="journal article" date="2008" name="Nature">
        <title>The Phaeodactylum genome reveals the evolutionary history of diatom genomes.</title>
        <authorList>
            <person name="Bowler C."/>
            <person name="Allen A.E."/>
            <person name="Badger J.H."/>
            <person name="Grimwood J."/>
            <person name="Jabbari K."/>
            <person name="Kuo A."/>
            <person name="Maheswari U."/>
            <person name="Martens C."/>
            <person name="Maumus F."/>
            <person name="Otillar R.P."/>
            <person name="Rayko E."/>
            <person name="Salamov A."/>
            <person name="Vandepoele K."/>
            <person name="Beszteri B."/>
            <person name="Gruber A."/>
            <person name="Heijde M."/>
            <person name="Katinka M."/>
            <person name="Mock T."/>
            <person name="Valentin K."/>
            <person name="Verret F."/>
            <person name="Berges J.A."/>
            <person name="Brownlee C."/>
            <person name="Cadoret J.P."/>
            <person name="Chiovitti A."/>
            <person name="Choi C.J."/>
            <person name="Coesel S."/>
            <person name="De Martino A."/>
            <person name="Detter J.C."/>
            <person name="Durkin C."/>
            <person name="Falciatore A."/>
            <person name="Fournet J."/>
            <person name="Haruta M."/>
            <person name="Huysman M.J."/>
            <person name="Jenkins B.D."/>
            <person name="Jiroutova K."/>
            <person name="Jorgensen R.E."/>
            <person name="Joubert Y."/>
            <person name="Kaplan A."/>
            <person name="Kroger N."/>
            <person name="Kroth P.G."/>
            <person name="La Roche J."/>
            <person name="Lindquist E."/>
            <person name="Lommer M."/>
            <person name="Martin-Jezequel V."/>
            <person name="Lopez P.J."/>
            <person name="Lucas S."/>
            <person name="Mangogna M."/>
            <person name="McGinnis K."/>
            <person name="Medlin L.K."/>
            <person name="Montsant A."/>
            <person name="Oudot-Le Secq M.P."/>
            <person name="Napoli C."/>
            <person name="Obornik M."/>
            <person name="Parker M.S."/>
            <person name="Petit J.L."/>
            <person name="Porcel B.M."/>
            <person name="Poulsen N."/>
            <person name="Robison M."/>
            <person name="Rychlewski L."/>
            <person name="Rynearson T.A."/>
            <person name="Schmutz J."/>
            <person name="Shapiro H."/>
            <person name="Siaut M."/>
            <person name="Stanley M."/>
            <person name="Sussman M.R."/>
            <person name="Taylor A.R."/>
            <person name="Vardi A."/>
            <person name="von Dassow P."/>
            <person name="Vyverman W."/>
            <person name="Willis A."/>
            <person name="Wyrwicz L.S."/>
            <person name="Rokhsar D.S."/>
            <person name="Weissenbach J."/>
            <person name="Armbrust E.V."/>
            <person name="Green B.R."/>
            <person name="Van de Peer Y."/>
            <person name="Grigoriev I.V."/>
        </authorList>
    </citation>
    <scope>NUCLEOTIDE SEQUENCE [LARGE SCALE GENOMIC DNA]</scope>
    <source>
        <strain evidence="3 4">CCMP1335</strain>
    </source>
</reference>
<reference evidence="3 4" key="1">
    <citation type="journal article" date="2004" name="Science">
        <title>The genome of the diatom Thalassiosira pseudonana: ecology, evolution, and metabolism.</title>
        <authorList>
            <person name="Armbrust E.V."/>
            <person name="Berges J.A."/>
            <person name="Bowler C."/>
            <person name="Green B.R."/>
            <person name="Martinez D."/>
            <person name="Putnam N.H."/>
            <person name="Zhou S."/>
            <person name="Allen A.E."/>
            <person name="Apt K.E."/>
            <person name="Bechner M."/>
            <person name="Brzezinski M.A."/>
            <person name="Chaal B.K."/>
            <person name="Chiovitti A."/>
            <person name="Davis A.K."/>
            <person name="Demarest M.S."/>
            <person name="Detter J.C."/>
            <person name="Glavina T."/>
            <person name="Goodstein D."/>
            <person name="Hadi M.Z."/>
            <person name="Hellsten U."/>
            <person name="Hildebrand M."/>
            <person name="Jenkins B.D."/>
            <person name="Jurka J."/>
            <person name="Kapitonov V.V."/>
            <person name="Kroger N."/>
            <person name="Lau W.W."/>
            <person name="Lane T.W."/>
            <person name="Larimer F.W."/>
            <person name="Lippmeier J.C."/>
            <person name="Lucas S."/>
            <person name="Medina M."/>
            <person name="Montsant A."/>
            <person name="Obornik M."/>
            <person name="Parker M.S."/>
            <person name="Palenik B."/>
            <person name="Pazour G.J."/>
            <person name="Richardson P.M."/>
            <person name="Rynearson T.A."/>
            <person name="Saito M.A."/>
            <person name="Schwartz D.C."/>
            <person name="Thamatrakoln K."/>
            <person name="Valentin K."/>
            <person name="Vardi A."/>
            <person name="Wilkerson F.P."/>
            <person name="Rokhsar D.S."/>
        </authorList>
    </citation>
    <scope>NUCLEOTIDE SEQUENCE [LARGE SCALE GENOMIC DNA]</scope>
    <source>
        <strain evidence="3 4">CCMP1335</strain>
    </source>
</reference>
<accession>B5YP26</accession>
<name>B5YP26_THAPS</name>
<keyword evidence="4" id="KW-1185">Reference proteome</keyword>